<gene>
    <name evidence="3" type="ORF">JJ685_02945</name>
</gene>
<sequence>MPSPTKRAALRLLALASLTAVAAVAAPAALAQSDFPNKPLRIIVPFPPGGASDQLARMAGQHLASALGQAVTVENKPGAGGNIGAEAGAKAAPDGYTLLLAAAGFMAANPSIYPKLNYNSATDFQPITLLVKAPLLLAVNPKVPAQNVREFIELAKRSPGKISLANGGTGTAQHLGGVHFAMTAGVDVNHVPYKGSAPATNDLLGGQVDASIDNLVTLVPHVKAGKVRALAVSSLQRVPALPDVPTLTESGLAGFEDGTWYGIVAPKGTPAPIVEKLHAELTRLLAQPETKDKLVSMGLQSSGMGPADFGKLISSDIAKYRDIVKAANVRAD</sequence>
<protein>
    <submittedName>
        <fullName evidence="3">Tripartite tricarboxylate transporter substrate binding protein</fullName>
    </submittedName>
</protein>
<dbReference type="InterPro" id="IPR005064">
    <property type="entry name" value="BUG"/>
</dbReference>
<dbReference type="SUPFAM" id="SSF53850">
    <property type="entry name" value="Periplasmic binding protein-like II"/>
    <property type="match status" value="1"/>
</dbReference>
<feature type="chain" id="PRO_5037297889" evidence="2">
    <location>
        <begin position="23"/>
        <end position="332"/>
    </location>
</feature>
<dbReference type="Pfam" id="PF03401">
    <property type="entry name" value="TctC"/>
    <property type="match status" value="1"/>
</dbReference>
<name>A0A937CS60_9BURK</name>
<evidence type="ECO:0000256" key="2">
    <source>
        <dbReference type="SAM" id="SignalP"/>
    </source>
</evidence>
<dbReference type="Proteomes" id="UP000599109">
    <property type="component" value="Unassembled WGS sequence"/>
</dbReference>
<evidence type="ECO:0000313" key="3">
    <source>
        <dbReference type="EMBL" id="MBL0390093.1"/>
    </source>
</evidence>
<dbReference type="InterPro" id="IPR042100">
    <property type="entry name" value="Bug_dom1"/>
</dbReference>
<evidence type="ECO:0000313" key="4">
    <source>
        <dbReference type="Proteomes" id="UP000599109"/>
    </source>
</evidence>
<proteinExistence type="inferred from homology"/>
<dbReference type="PROSITE" id="PS51318">
    <property type="entry name" value="TAT"/>
    <property type="match status" value="1"/>
</dbReference>
<keyword evidence="2" id="KW-0732">Signal</keyword>
<dbReference type="PIRSF" id="PIRSF017082">
    <property type="entry name" value="YflP"/>
    <property type="match status" value="1"/>
</dbReference>
<dbReference type="CDD" id="cd13578">
    <property type="entry name" value="PBP2_Bug27"/>
    <property type="match status" value="1"/>
</dbReference>
<evidence type="ECO:0000256" key="1">
    <source>
        <dbReference type="ARBA" id="ARBA00006987"/>
    </source>
</evidence>
<dbReference type="Gene3D" id="3.40.190.10">
    <property type="entry name" value="Periplasmic binding protein-like II"/>
    <property type="match status" value="1"/>
</dbReference>
<dbReference type="RefSeq" id="WP_201672668.1">
    <property type="nucleotide sequence ID" value="NZ_JAEQNE010000001.1"/>
</dbReference>
<accession>A0A937CS60</accession>
<keyword evidence="4" id="KW-1185">Reference proteome</keyword>
<comment type="caution">
    <text evidence="3">The sequence shown here is derived from an EMBL/GenBank/DDBJ whole genome shotgun (WGS) entry which is preliminary data.</text>
</comment>
<feature type="signal peptide" evidence="2">
    <location>
        <begin position="1"/>
        <end position="22"/>
    </location>
</feature>
<dbReference type="PANTHER" id="PTHR42928">
    <property type="entry name" value="TRICARBOXYLATE-BINDING PROTEIN"/>
    <property type="match status" value="1"/>
</dbReference>
<dbReference type="Gene3D" id="3.40.190.150">
    <property type="entry name" value="Bordetella uptake gene, domain 1"/>
    <property type="match status" value="1"/>
</dbReference>
<reference evidence="3 4" key="1">
    <citation type="journal article" date="2017" name="Int. J. Syst. Evol. Microbiol.">
        <title>Ramlibacter monticola sp. nov., isolated from forest soil.</title>
        <authorList>
            <person name="Chaudhary D.K."/>
            <person name="Kim J."/>
        </authorList>
    </citation>
    <scope>NUCLEOTIDE SEQUENCE [LARGE SCALE GENOMIC DNA]</scope>
    <source>
        <strain evidence="3 4">KACC 19175</strain>
    </source>
</reference>
<dbReference type="PANTHER" id="PTHR42928:SF5">
    <property type="entry name" value="BLR1237 PROTEIN"/>
    <property type="match status" value="1"/>
</dbReference>
<dbReference type="InterPro" id="IPR006311">
    <property type="entry name" value="TAT_signal"/>
</dbReference>
<dbReference type="AlphaFoldDB" id="A0A937CS60"/>
<dbReference type="EMBL" id="JAEQNE010000001">
    <property type="protein sequence ID" value="MBL0390093.1"/>
    <property type="molecule type" value="Genomic_DNA"/>
</dbReference>
<comment type="similarity">
    <text evidence="1">Belongs to the UPF0065 (bug) family.</text>
</comment>
<organism evidence="3 4">
    <name type="scientific">Ramlibacter monticola</name>
    <dbReference type="NCBI Taxonomy" id="1926872"/>
    <lineage>
        <taxon>Bacteria</taxon>
        <taxon>Pseudomonadati</taxon>
        <taxon>Pseudomonadota</taxon>
        <taxon>Betaproteobacteria</taxon>
        <taxon>Burkholderiales</taxon>
        <taxon>Comamonadaceae</taxon>
        <taxon>Ramlibacter</taxon>
    </lineage>
</organism>